<evidence type="ECO:0000256" key="1">
    <source>
        <dbReference type="ARBA" id="ARBA00004496"/>
    </source>
</evidence>
<dbReference type="Proteomes" id="UP000199308">
    <property type="component" value="Unassembled WGS sequence"/>
</dbReference>
<evidence type="ECO:0000256" key="4">
    <source>
        <dbReference type="ARBA" id="ARBA00022490"/>
    </source>
</evidence>
<dbReference type="STRING" id="349064.SAMN05660429_01514"/>
<dbReference type="SUPFAM" id="SSF53067">
    <property type="entry name" value="Actin-like ATPase domain"/>
    <property type="match status" value="2"/>
</dbReference>
<reference evidence="8 9" key="1">
    <citation type="submission" date="2016-10" db="EMBL/GenBank/DDBJ databases">
        <authorList>
            <person name="de Groot N.N."/>
        </authorList>
    </citation>
    <scope>NUCLEOTIDE SEQUENCE [LARGE SCALE GENOMIC DNA]</scope>
    <source>
        <strain evidence="8 9">DSM 19706</strain>
    </source>
</reference>
<dbReference type="GO" id="GO:0002949">
    <property type="term" value="P:tRNA threonylcarbamoyladenosine modification"/>
    <property type="evidence" value="ECO:0007669"/>
    <property type="project" value="InterPro"/>
</dbReference>
<dbReference type="Pfam" id="PF00814">
    <property type="entry name" value="TsaD"/>
    <property type="match status" value="1"/>
</dbReference>
<dbReference type="NCBIfam" id="TIGR03725">
    <property type="entry name" value="T6A_YeaZ"/>
    <property type="match status" value="1"/>
</dbReference>
<comment type="similarity">
    <text evidence="2">Belongs to the KAE1 / TsaD family. TsaB subfamily.</text>
</comment>
<keyword evidence="9" id="KW-1185">Reference proteome</keyword>
<organism evidence="8 9">
    <name type="scientific">Thalassotalea agarivorans</name>
    <name type="common">Thalassomonas agarivorans</name>
    <dbReference type="NCBI Taxonomy" id="349064"/>
    <lineage>
        <taxon>Bacteria</taxon>
        <taxon>Pseudomonadati</taxon>
        <taxon>Pseudomonadota</taxon>
        <taxon>Gammaproteobacteria</taxon>
        <taxon>Alteromonadales</taxon>
        <taxon>Colwelliaceae</taxon>
        <taxon>Thalassotalea</taxon>
    </lineage>
</organism>
<keyword evidence="5" id="KW-0819">tRNA processing</keyword>
<comment type="subcellular location">
    <subcellularLocation>
        <location evidence="1">Cytoplasm</location>
    </subcellularLocation>
</comment>
<name>A0A1I0DHW1_THASX</name>
<proteinExistence type="inferred from homology"/>
<protein>
    <recommendedName>
        <fullName evidence="3">tRNA threonylcarbamoyladenosine biosynthesis protein TsaB</fullName>
    </recommendedName>
    <alternativeName>
        <fullName evidence="6">t(6)A37 threonylcarbamoyladenosine biosynthesis protein TsaB</fullName>
    </alternativeName>
</protein>
<dbReference type="FunFam" id="3.30.420.40:FF:000097">
    <property type="entry name" value="tRNA threonylcarbamoyladenosine biosynthesis protein TsaB"/>
    <property type="match status" value="1"/>
</dbReference>
<dbReference type="AlphaFoldDB" id="A0A1I0DHW1"/>
<gene>
    <name evidence="8" type="ORF">SAMN05660429_01514</name>
</gene>
<dbReference type="InterPro" id="IPR043129">
    <property type="entry name" value="ATPase_NBD"/>
</dbReference>
<evidence type="ECO:0000259" key="7">
    <source>
        <dbReference type="Pfam" id="PF00814"/>
    </source>
</evidence>
<dbReference type="PANTHER" id="PTHR11735:SF11">
    <property type="entry name" value="TRNA THREONYLCARBAMOYLADENOSINE BIOSYNTHESIS PROTEIN TSAB"/>
    <property type="match status" value="1"/>
</dbReference>
<feature type="domain" description="Gcp-like" evidence="7">
    <location>
        <begin position="35"/>
        <end position="179"/>
    </location>
</feature>
<evidence type="ECO:0000256" key="6">
    <source>
        <dbReference type="ARBA" id="ARBA00032446"/>
    </source>
</evidence>
<keyword evidence="4" id="KW-0963">Cytoplasm</keyword>
<dbReference type="Gene3D" id="3.30.420.40">
    <property type="match status" value="2"/>
</dbReference>
<dbReference type="InterPro" id="IPR022496">
    <property type="entry name" value="T6A_TsaB"/>
</dbReference>
<evidence type="ECO:0000256" key="2">
    <source>
        <dbReference type="ARBA" id="ARBA00010493"/>
    </source>
</evidence>
<evidence type="ECO:0000256" key="3">
    <source>
        <dbReference type="ARBA" id="ARBA00019012"/>
    </source>
</evidence>
<dbReference type="EMBL" id="FOHK01000006">
    <property type="protein sequence ID" value="SET31677.1"/>
    <property type="molecule type" value="Genomic_DNA"/>
</dbReference>
<evidence type="ECO:0000256" key="5">
    <source>
        <dbReference type="ARBA" id="ARBA00022694"/>
    </source>
</evidence>
<evidence type="ECO:0000313" key="8">
    <source>
        <dbReference type="EMBL" id="SET31677.1"/>
    </source>
</evidence>
<accession>A0A1I0DHW1</accession>
<dbReference type="GO" id="GO:0005829">
    <property type="term" value="C:cytosol"/>
    <property type="evidence" value="ECO:0007669"/>
    <property type="project" value="TreeGrafter"/>
</dbReference>
<dbReference type="InterPro" id="IPR000905">
    <property type="entry name" value="Gcp-like_dom"/>
</dbReference>
<evidence type="ECO:0000313" key="9">
    <source>
        <dbReference type="Proteomes" id="UP000199308"/>
    </source>
</evidence>
<dbReference type="PANTHER" id="PTHR11735">
    <property type="entry name" value="TRNA N6-ADENOSINE THREONYLCARBAMOYLTRANSFERASE"/>
    <property type="match status" value="1"/>
</dbReference>
<dbReference type="CDD" id="cd24032">
    <property type="entry name" value="ASKHA_NBD_TsaB"/>
    <property type="match status" value="1"/>
</dbReference>
<sequence length="236" mass="25766">MLKRKILNLLAIDTSTEAGSVALTVNEQIFSDFELCPQSHSVLILPMVDKLIKQADCTLSQFDGLVFGRGPGSFTGVRIGIGVAQGLAYSAELPVYGVSTLQAMAQQAYRLHNKKRVLAAIDARMAEIYVGLFECDDAGVMQPLSPEVNIKPEDIAALIEQHNGEFYGVGTGFETYQTLLQSFVSNTTFDVLYPNALDMLTLAKTPMENGEGVDAENAQPVYVRDTISWKKLPGRE</sequence>